<organism evidence="1 2">
    <name type="scientific">Arctium lappa</name>
    <name type="common">Greater burdock</name>
    <name type="synonym">Lappa major</name>
    <dbReference type="NCBI Taxonomy" id="4217"/>
    <lineage>
        <taxon>Eukaryota</taxon>
        <taxon>Viridiplantae</taxon>
        <taxon>Streptophyta</taxon>
        <taxon>Embryophyta</taxon>
        <taxon>Tracheophyta</taxon>
        <taxon>Spermatophyta</taxon>
        <taxon>Magnoliopsida</taxon>
        <taxon>eudicotyledons</taxon>
        <taxon>Gunneridae</taxon>
        <taxon>Pentapetalae</taxon>
        <taxon>asterids</taxon>
        <taxon>campanulids</taxon>
        <taxon>Asterales</taxon>
        <taxon>Asteraceae</taxon>
        <taxon>Carduoideae</taxon>
        <taxon>Cardueae</taxon>
        <taxon>Arctiinae</taxon>
        <taxon>Arctium</taxon>
    </lineage>
</organism>
<keyword evidence="2" id="KW-1185">Reference proteome</keyword>
<reference evidence="2" key="1">
    <citation type="journal article" date="2022" name="Mol. Ecol. Resour.">
        <title>The genomes of chicory, endive, great burdock and yacon provide insights into Asteraceae palaeo-polyploidization history and plant inulin production.</title>
        <authorList>
            <person name="Fan W."/>
            <person name="Wang S."/>
            <person name="Wang H."/>
            <person name="Wang A."/>
            <person name="Jiang F."/>
            <person name="Liu H."/>
            <person name="Zhao H."/>
            <person name="Xu D."/>
            <person name="Zhang Y."/>
        </authorList>
    </citation>
    <scope>NUCLEOTIDE SEQUENCE [LARGE SCALE GENOMIC DNA]</scope>
    <source>
        <strain evidence="2">cv. Niubang</strain>
    </source>
</reference>
<protein>
    <submittedName>
        <fullName evidence="1">Uncharacterized protein</fullName>
    </submittedName>
</protein>
<name>A0ACB8XRN1_ARCLA</name>
<evidence type="ECO:0000313" key="1">
    <source>
        <dbReference type="EMBL" id="KAI3673086.1"/>
    </source>
</evidence>
<proteinExistence type="predicted"/>
<sequence>MEMLQQLLMATFAACVFSILIFDRLSLITAYVDEHKLNGAIGRSTESKKKSKSKKKVRFAVHDQIAIIVNNKIVKLDSTKLTDNKQFFVHMNYDLTEVYVGSNWIGEELMICKEVGFCAEARELGFDDCNHGGASRKLKETVKDDYKVGNAGDINLLDYHRNDPVPSSKASINHGPIQHGTPLMPYIPNPPPLGPNQPNHVDVVFP</sequence>
<comment type="caution">
    <text evidence="1">The sequence shown here is derived from an EMBL/GenBank/DDBJ whole genome shotgun (WGS) entry which is preliminary data.</text>
</comment>
<gene>
    <name evidence="1" type="ORF">L6452_39196</name>
</gene>
<evidence type="ECO:0000313" key="2">
    <source>
        <dbReference type="Proteomes" id="UP001055879"/>
    </source>
</evidence>
<dbReference type="Proteomes" id="UP001055879">
    <property type="component" value="Linkage Group LG15"/>
</dbReference>
<dbReference type="EMBL" id="CM042061">
    <property type="protein sequence ID" value="KAI3673086.1"/>
    <property type="molecule type" value="Genomic_DNA"/>
</dbReference>
<reference evidence="1 2" key="2">
    <citation type="journal article" date="2022" name="Mol. Ecol. Resour.">
        <title>The genomes of chicory, endive, great burdock and yacon provide insights into Asteraceae paleo-polyploidization history and plant inulin production.</title>
        <authorList>
            <person name="Fan W."/>
            <person name="Wang S."/>
            <person name="Wang H."/>
            <person name="Wang A."/>
            <person name="Jiang F."/>
            <person name="Liu H."/>
            <person name="Zhao H."/>
            <person name="Xu D."/>
            <person name="Zhang Y."/>
        </authorList>
    </citation>
    <scope>NUCLEOTIDE SEQUENCE [LARGE SCALE GENOMIC DNA]</scope>
    <source>
        <strain evidence="2">cv. Niubang</strain>
    </source>
</reference>
<accession>A0ACB8XRN1</accession>